<dbReference type="EMBL" id="JBHSBV010000001">
    <property type="protein sequence ID" value="MFC4199570.1"/>
    <property type="molecule type" value="Genomic_DNA"/>
</dbReference>
<dbReference type="CDD" id="cd04701">
    <property type="entry name" value="Asparaginase_2"/>
    <property type="match status" value="1"/>
</dbReference>
<organism evidence="2 3">
    <name type="scientific">Candidimonas humi</name>
    <dbReference type="NCBI Taxonomy" id="683355"/>
    <lineage>
        <taxon>Bacteria</taxon>
        <taxon>Pseudomonadati</taxon>
        <taxon>Pseudomonadota</taxon>
        <taxon>Betaproteobacteria</taxon>
        <taxon>Burkholderiales</taxon>
        <taxon>Alcaligenaceae</taxon>
        <taxon>Candidimonas</taxon>
    </lineage>
</organism>
<reference evidence="3" key="1">
    <citation type="journal article" date="2019" name="Int. J. Syst. Evol. Microbiol.">
        <title>The Global Catalogue of Microorganisms (GCM) 10K type strain sequencing project: providing services to taxonomists for standard genome sequencing and annotation.</title>
        <authorList>
            <consortium name="The Broad Institute Genomics Platform"/>
            <consortium name="The Broad Institute Genome Sequencing Center for Infectious Disease"/>
            <person name="Wu L."/>
            <person name="Ma J."/>
        </authorList>
    </citation>
    <scope>NUCLEOTIDE SEQUENCE [LARGE SCALE GENOMIC DNA]</scope>
    <source>
        <strain evidence="3">LMG 24813</strain>
    </source>
</reference>
<dbReference type="RefSeq" id="WP_217962743.1">
    <property type="nucleotide sequence ID" value="NZ_JAHTBN010000001.1"/>
</dbReference>
<keyword evidence="3" id="KW-1185">Reference proteome</keyword>
<dbReference type="Proteomes" id="UP001595848">
    <property type="component" value="Unassembled WGS sequence"/>
</dbReference>
<evidence type="ECO:0000313" key="2">
    <source>
        <dbReference type="EMBL" id="MFC4199570.1"/>
    </source>
</evidence>
<gene>
    <name evidence="2" type="ORF">ACFOY1_01270</name>
</gene>
<evidence type="ECO:0000256" key="1">
    <source>
        <dbReference type="SAM" id="MobiDB-lite"/>
    </source>
</evidence>
<dbReference type="InterPro" id="IPR000246">
    <property type="entry name" value="Peptidase_T2"/>
</dbReference>
<protein>
    <submittedName>
        <fullName evidence="2">Isoaspartyl peptidase/L-asparaginase family protein</fullName>
    </submittedName>
</protein>
<comment type="caution">
    <text evidence="2">The sequence shown here is derived from an EMBL/GenBank/DDBJ whole genome shotgun (WGS) entry which is preliminary data.</text>
</comment>
<sequence length="349" mass="35682">MTKQQKAGPSPFAPVLAIHGGAGALSRVLLSDKARNEYEEALRAVLRGGCRILEAGGTALDAVTEAVRLLEECPLFNAGRGAVFTSDGGHELDAAVMDGATLCSGAVAGVRTVRNPVLAARAVMERSQHVLFIGAGAEAYARGQGLEMVDPAFFSTAARREQLERVRRQGADRVMLDHDAQSAAARDPLSFRASAGSGAGGPPLDEDRKLGTVGAVALDARGNLAAATSTGGMTNKQPGRVGDSPLIGAGCYANNHTCAVSTTGTGEMFIRMVAAYDVSAQMEYAGAGLAAAAGSVIHDKLPRIGGQGGLIAVDAAGRVAMPFNTEGMYRGVMRAGQAPSVAIYEGGDA</sequence>
<dbReference type="PANTHER" id="PTHR10188">
    <property type="entry name" value="L-ASPARAGINASE"/>
    <property type="match status" value="1"/>
</dbReference>
<proteinExistence type="predicted"/>
<name>A0ABV8NUN1_9BURK</name>
<dbReference type="PANTHER" id="PTHR10188:SF6">
    <property type="entry name" value="N(4)-(BETA-N-ACETYLGLUCOSAMINYL)-L-ASPARAGINASE"/>
    <property type="match status" value="1"/>
</dbReference>
<accession>A0ABV8NUN1</accession>
<feature type="region of interest" description="Disordered" evidence="1">
    <location>
        <begin position="187"/>
        <end position="207"/>
    </location>
</feature>
<evidence type="ECO:0000313" key="3">
    <source>
        <dbReference type="Proteomes" id="UP001595848"/>
    </source>
</evidence>
<dbReference type="Pfam" id="PF01112">
    <property type="entry name" value="Asparaginase_2"/>
    <property type="match status" value="1"/>
</dbReference>